<gene>
    <name evidence="1" type="ORF">IHE45_04G168500</name>
</gene>
<dbReference type="EMBL" id="CM037014">
    <property type="protein sequence ID" value="KAH7687485.1"/>
    <property type="molecule type" value="Genomic_DNA"/>
</dbReference>
<comment type="caution">
    <text evidence="1">The sequence shown here is derived from an EMBL/GenBank/DDBJ whole genome shotgun (WGS) entry which is preliminary data.</text>
</comment>
<protein>
    <submittedName>
        <fullName evidence="1">Zf-FLZ domain-containing protein</fullName>
    </submittedName>
</protein>
<evidence type="ECO:0000313" key="2">
    <source>
        <dbReference type="Proteomes" id="UP000827976"/>
    </source>
</evidence>
<name>A0ACB7WI41_DIOAL</name>
<sequence length="196" mass="22047">MDSEGIQDPARGLNATCPCISKPFFKNQTNLRELLHSHTHRVRDPSSKREDLAITAMDSFSVSDLEAGVSRIPPPLTMTSSCSPVLPRRRRSYKALGSGTTPGFFFESLPDDEPHYFLDSCFLCKKPLGSNRDIFMYRGDTPFCSEECRQEQIEMDENNEKNRKLSSIKDQKKKKSSSPSKAQNNLHFRPGTVVAG</sequence>
<organism evidence="1 2">
    <name type="scientific">Dioscorea alata</name>
    <name type="common">Purple yam</name>
    <dbReference type="NCBI Taxonomy" id="55571"/>
    <lineage>
        <taxon>Eukaryota</taxon>
        <taxon>Viridiplantae</taxon>
        <taxon>Streptophyta</taxon>
        <taxon>Embryophyta</taxon>
        <taxon>Tracheophyta</taxon>
        <taxon>Spermatophyta</taxon>
        <taxon>Magnoliopsida</taxon>
        <taxon>Liliopsida</taxon>
        <taxon>Dioscoreales</taxon>
        <taxon>Dioscoreaceae</taxon>
        <taxon>Dioscorea</taxon>
    </lineage>
</organism>
<reference evidence="2" key="1">
    <citation type="journal article" date="2022" name="Nat. Commun.">
        <title>Chromosome evolution and the genetic basis of agronomically important traits in greater yam.</title>
        <authorList>
            <person name="Bredeson J.V."/>
            <person name="Lyons J.B."/>
            <person name="Oniyinde I.O."/>
            <person name="Okereke N.R."/>
            <person name="Kolade O."/>
            <person name="Nnabue I."/>
            <person name="Nwadili C.O."/>
            <person name="Hribova E."/>
            <person name="Parker M."/>
            <person name="Nwogha J."/>
            <person name="Shu S."/>
            <person name="Carlson J."/>
            <person name="Kariba R."/>
            <person name="Muthemba S."/>
            <person name="Knop K."/>
            <person name="Barton G.J."/>
            <person name="Sherwood A.V."/>
            <person name="Lopez-Montes A."/>
            <person name="Asiedu R."/>
            <person name="Jamnadass R."/>
            <person name="Muchugi A."/>
            <person name="Goodstein D."/>
            <person name="Egesi C.N."/>
            <person name="Featherston J."/>
            <person name="Asfaw A."/>
            <person name="Simpson G.G."/>
            <person name="Dolezel J."/>
            <person name="Hendre P.S."/>
            <person name="Van Deynze A."/>
            <person name="Kumar P.L."/>
            <person name="Obidiegwu J.E."/>
            <person name="Bhattacharjee R."/>
            <person name="Rokhsar D.S."/>
        </authorList>
    </citation>
    <scope>NUCLEOTIDE SEQUENCE [LARGE SCALE GENOMIC DNA]</scope>
    <source>
        <strain evidence="2">cv. TDa95/00328</strain>
    </source>
</reference>
<keyword evidence="2" id="KW-1185">Reference proteome</keyword>
<proteinExistence type="predicted"/>
<evidence type="ECO:0000313" key="1">
    <source>
        <dbReference type="EMBL" id="KAH7687485.1"/>
    </source>
</evidence>
<dbReference type="Proteomes" id="UP000827976">
    <property type="component" value="Chromosome 4"/>
</dbReference>
<accession>A0ACB7WI41</accession>